<dbReference type="Pfam" id="PF12511">
    <property type="entry name" value="DUF3716"/>
    <property type="match status" value="1"/>
</dbReference>
<dbReference type="InParanoid" id="A0A507AWP3"/>
<dbReference type="SUPFAM" id="SSF51182">
    <property type="entry name" value="RmlC-like cupins"/>
    <property type="match status" value="1"/>
</dbReference>
<organism evidence="2 3">
    <name type="scientific">Thyridium curvatum</name>
    <dbReference type="NCBI Taxonomy" id="1093900"/>
    <lineage>
        <taxon>Eukaryota</taxon>
        <taxon>Fungi</taxon>
        <taxon>Dikarya</taxon>
        <taxon>Ascomycota</taxon>
        <taxon>Pezizomycotina</taxon>
        <taxon>Sordariomycetes</taxon>
        <taxon>Sordariomycetidae</taxon>
        <taxon>Thyridiales</taxon>
        <taxon>Thyridiaceae</taxon>
        <taxon>Thyridium</taxon>
    </lineage>
</organism>
<feature type="compositionally biased region" description="Polar residues" evidence="1">
    <location>
        <begin position="9"/>
        <end position="20"/>
    </location>
</feature>
<dbReference type="AlphaFoldDB" id="A0A507AWP3"/>
<evidence type="ECO:0000256" key="1">
    <source>
        <dbReference type="SAM" id="MobiDB-lite"/>
    </source>
</evidence>
<dbReference type="GeneID" id="41977316"/>
<proteinExistence type="predicted"/>
<keyword evidence="3" id="KW-1185">Reference proteome</keyword>
<feature type="compositionally biased region" description="Polar residues" evidence="1">
    <location>
        <begin position="350"/>
        <end position="371"/>
    </location>
</feature>
<reference evidence="2 3" key="1">
    <citation type="submission" date="2019-06" db="EMBL/GenBank/DDBJ databases">
        <title>Draft genome sequence of the filamentous fungus Phialemoniopsis curvata isolated from diesel fuel.</title>
        <authorList>
            <person name="Varaljay V.A."/>
            <person name="Lyon W.J."/>
            <person name="Crouch A.L."/>
            <person name="Drake C.E."/>
            <person name="Hollomon J.M."/>
            <person name="Nadeau L.J."/>
            <person name="Nunn H.S."/>
            <person name="Stevenson B.S."/>
            <person name="Bojanowski C.L."/>
            <person name="Crookes-Goodson W.J."/>
        </authorList>
    </citation>
    <scope>NUCLEOTIDE SEQUENCE [LARGE SCALE GENOMIC DNA]</scope>
    <source>
        <strain evidence="2 3">D216</strain>
    </source>
</reference>
<feature type="region of interest" description="Disordered" evidence="1">
    <location>
        <begin position="350"/>
        <end position="395"/>
    </location>
</feature>
<feature type="region of interest" description="Disordered" evidence="1">
    <location>
        <begin position="1"/>
        <end position="40"/>
    </location>
</feature>
<dbReference type="OrthoDB" id="3545073at2759"/>
<gene>
    <name evidence="2" type="ORF">E0L32_009869</name>
</gene>
<feature type="compositionally biased region" description="Polar residues" evidence="1">
    <location>
        <begin position="379"/>
        <end position="390"/>
    </location>
</feature>
<name>A0A507AWP3_9PEZI</name>
<comment type="caution">
    <text evidence="2">The sequence shown here is derived from an EMBL/GenBank/DDBJ whole genome shotgun (WGS) entry which is preliminary data.</text>
</comment>
<accession>A0A507AWP3</accession>
<feature type="compositionally biased region" description="Polar residues" evidence="1">
    <location>
        <begin position="159"/>
        <end position="178"/>
    </location>
</feature>
<dbReference type="Proteomes" id="UP000319257">
    <property type="component" value="Unassembled WGS sequence"/>
</dbReference>
<sequence length="538" mass="58247">MSKHMLPASNATSALSPSSRSTKKRKDTTQGGCDHFSASLPAIPKRVKTAVADALFPSSATSDISRITPGPGQDFSINLARRSLFTSSRSTTPALKHEADATSESFFHIPQSHGSAKSMVTSASTTMRPPKQKTHAHIAPRKSVRSQSYECEEFEVTTSPVQALQPQAEQATQNTASKKASPPGLDIPPQQPGWSGFQSLRPVPGSPNLQRKHVPNVNSSVFDNSDVWNYIRSYLTSCPKSTVRSLDIPLLGYPLQRTLSVSWQQRLRKHGARATHSRDFTACLVFLTGSKGLCTNCSGKAEQPFEECIALPAGVSQELTEHFGVFSCSNCFVQSHSHPCVFVRLQNQARTPTPGTANSTRLTMGTFTSTDGVLEPSRPQRNGVSESSDGNPAVKQYPLASVDSKMDPAIQAAEEAPTLEGETWEFAPGRVRVATDKGLEDVAFSNAYLNHNQSIQISDQVACRVVTIKACTSHSFTVDPDRMQVCFVASGKLSVKIQGKDFKLGPHGLIKINPGVSVTVENWHYVDAKVQITAIVVD</sequence>
<protein>
    <submittedName>
        <fullName evidence="2">Uncharacterized protein</fullName>
    </submittedName>
</protein>
<feature type="region of interest" description="Disordered" evidence="1">
    <location>
        <begin position="159"/>
        <end position="197"/>
    </location>
</feature>
<dbReference type="InterPro" id="IPR022190">
    <property type="entry name" value="DUF3716"/>
</dbReference>
<evidence type="ECO:0000313" key="2">
    <source>
        <dbReference type="EMBL" id="TPX08680.1"/>
    </source>
</evidence>
<dbReference type="STRING" id="1093900.A0A507AWP3"/>
<dbReference type="EMBL" id="SKBQ01000075">
    <property type="protein sequence ID" value="TPX08680.1"/>
    <property type="molecule type" value="Genomic_DNA"/>
</dbReference>
<dbReference type="RefSeq" id="XP_030990391.1">
    <property type="nucleotide sequence ID" value="XM_031144879.1"/>
</dbReference>
<dbReference type="InterPro" id="IPR011051">
    <property type="entry name" value="RmlC_Cupin_sf"/>
</dbReference>
<evidence type="ECO:0000313" key="3">
    <source>
        <dbReference type="Proteomes" id="UP000319257"/>
    </source>
</evidence>